<evidence type="ECO:0000256" key="1">
    <source>
        <dbReference type="SAM" id="Phobius"/>
    </source>
</evidence>
<dbReference type="EMBL" id="BSPP01000002">
    <property type="protein sequence ID" value="GLS85377.1"/>
    <property type="molecule type" value="Genomic_DNA"/>
</dbReference>
<evidence type="ECO:0000313" key="3">
    <source>
        <dbReference type="EMBL" id="GLS85377.1"/>
    </source>
</evidence>
<dbReference type="SMART" id="SM00287">
    <property type="entry name" value="SH3b"/>
    <property type="match status" value="1"/>
</dbReference>
<keyword evidence="1" id="KW-0472">Membrane</keyword>
<comment type="caution">
    <text evidence="3">The sequence shown here is derived from an EMBL/GenBank/DDBJ whole genome shotgun (WGS) entry which is preliminary data.</text>
</comment>
<protein>
    <submittedName>
        <fullName evidence="3">Peptide-binding protein</fullName>
    </submittedName>
</protein>
<feature type="transmembrane region" description="Helical" evidence="1">
    <location>
        <begin position="12"/>
        <end position="32"/>
    </location>
</feature>
<keyword evidence="4" id="KW-1185">Reference proteome</keyword>
<proteinExistence type="predicted"/>
<organism evidence="3 4">
    <name type="scientific">Cypionkella aquatica</name>
    <dbReference type="NCBI Taxonomy" id="1756042"/>
    <lineage>
        <taxon>Bacteria</taxon>
        <taxon>Pseudomonadati</taxon>
        <taxon>Pseudomonadota</taxon>
        <taxon>Alphaproteobacteria</taxon>
        <taxon>Rhodobacterales</taxon>
        <taxon>Paracoccaceae</taxon>
        <taxon>Cypionkella</taxon>
    </lineage>
</organism>
<dbReference type="Gene3D" id="2.30.30.40">
    <property type="entry name" value="SH3 Domains"/>
    <property type="match status" value="1"/>
</dbReference>
<keyword evidence="1" id="KW-1133">Transmembrane helix</keyword>
<dbReference type="AlphaFoldDB" id="A0AA37TVG7"/>
<dbReference type="Proteomes" id="UP001157355">
    <property type="component" value="Unassembled WGS sequence"/>
</dbReference>
<evidence type="ECO:0000259" key="2">
    <source>
        <dbReference type="PROSITE" id="PS51781"/>
    </source>
</evidence>
<dbReference type="PROSITE" id="PS51781">
    <property type="entry name" value="SH3B"/>
    <property type="match status" value="1"/>
</dbReference>
<keyword evidence="1" id="KW-0812">Transmembrane</keyword>
<reference evidence="3 4" key="1">
    <citation type="journal article" date="2014" name="Int. J. Syst. Evol. Microbiol.">
        <title>Complete genome sequence of Corynebacterium casei LMG S-19264T (=DSM 44701T), isolated from a smear-ripened cheese.</title>
        <authorList>
            <consortium name="US DOE Joint Genome Institute (JGI-PGF)"/>
            <person name="Walter F."/>
            <person name="Albersmeier A."/>
            <person name="Kalinowski J."/>
            <person name="Ruckert C."/>
        </authorList>
    </citation>
    <scope>NUCLEOTIDE SEQUENCE [LARGE SCALE GENOMIC DNA]</scope>
    <source>
        <strain evidence="3 4">NBRC 111766</strain>
    </source>
</reference>
<dbReference type="InterPro" id="IPR003646">
    <property type="entry name" value="SH3-like_bac-type"/>
</dbReference>
<gene>
    <name evidence="3" type="ORF">GCM10010873_03500</name>
</gene>
<name>A0AA37TVG7_9RHOB</name>
<sequence>MAAGDQWGACKMFKLTLFLCAGLYAAMVFGGVDRGQQRFGMIAAVPVVAAPVMLSQTPEPAVLPVTQAAFVPDAPLMATPVSVQTTPEPVVAAAGLVMVIASTSANVRSGPGKDYDVVDRLTRGESVLVVAQGEGVDGWSLIRVEGDGIEGYIASRLLRE</sequence>
<feature type="domain" description="SH3b" evidence="2">
    <location>
        <begin position="94"/>
        <end position="160"/>
    </location>
</feature>
<evidence type="ECO:0000313" key="4">
    <source>
        <dbReference type="Proteomes" id="UP001157355"/>
    </source>
</evidence>
<accession>A0AA37TVG7</accession>
<dbReference type="Pfam" id="PF08239">
    <property type="entry name" value="SH3_3"/>
    <property type="match status" value="1"/>
</dbReference>